<proteinExistence type="predicted"/>
<dbReference type="AlphaFoldDB" id="M7SSJ6"/>
<evidence type="ECO:0000313" key="2">
    <source>
        <dbReference type="Proteomes" id="UP000012174"/>
    </source>
</evidence>
<gene>
    <name evidence="1" type="ORF">UCREL1_5793</name>
</gene>
<dbReference type="EMBL" id="KB706485">
    <property type="protein sequence ID" value="EMR67212.1"/>
    <property type="molecule type" value="Genomic_DNA"/>
</dbReference>
<organism evidence="1 2">
    <name type="scientific">Eutypa lata (strain UCR-EL1)</name>
    <name type="common">Grapevine dieback disease fungus</name>
    <name type="synonym">Eutypa armeniacae</name>
    <dbReference type="NCBI Taxonomy" id="1287681"/>
    <lineage>
        <taxon>Eukaryota</taxon>
        <taxon>Fungi</taxon>
        <taxon>Dikarya</taxon>
        <taxon>Ascomycota</taxon>
        <taxon>Pezizomycotina</taxon>
        <taxon>Sordariomycetes</taxon>
        <taxon>Xylariomycetidae</taxon>
        <taxon>Xylariales</taxon>
        <taxon>Diatrypaceae</taxon>
        <taxon>Eutypa</taxon>
    </lineage>
</organism>
<accession>M7SSJ6</accession>
<reference evidence="2" key="1">
    <citation type="journal article" date="2013" name="Genome Announc.">
        <title>Draft genome sequence of the grapevine dieback fungus Eutypa lata UCR-EL1.</title>
        <authorList>
            <person name="Blanco-Ulate B."/>
            <person name="Rolshausen P.E."/>
            <person name="Cantu D."/>
        </authorList>
    </citation>
    <scope>NUCLEOTIDE SEQUENCE [LARGE SCALE GENOMIC DNA]</scope>
    <source>
        <strain evidence="2">UCR-EL1</strain>
    </source>
</reference>
<dbReference type="Proteomes" id="UP000012174">
    <property type="component" value="Unassembled WGS sequence"/>
</dbReference>
<name>M7SSJ6_EUTLA</name>
<dbReference type="KEGG" id="ela:UCREL1_5793"/>
<protein>
    <submittedName>
        <fullName evidence="1">Uncharacterized protein</fullName>
    </submittedName>
</protein>
<dbReference type="eggNOG" id="ENOG502SKYM">
    <property type="taxonomic scope" value="Eukaryota"/>
</dbReference>
<dbReference type="HOGENOM" id="CLU_1378119_0_0_1"/>
<evidence type="ECO:0000313" key="1">
    <source>
        <dbReference type="EMBL" id="EMR67212.1"/>
    </source>
</evidence>
<keyword evidence="2" id="KW-1185">Reference proteome</keyword>
<sequence length="198" mass="21556">MEETTQNQSSKLGLEITSSANVPGVDLGLGLTAEDSTEKVTKHYTIVTGDNPQSDDWGNFFQARFSLRENESQKNGIPSELAVCILLERGNDDDFTCVPYIRATPDFATVIASLFSSRAPDDPIRYSVEEAPYNELEKVDIDCDNLGDMKAKVNAEQQPLGPLPPPAIAIQPPIRRRAPTGFALEGVSTGRSGIPPYE</sequence>
<dbReference type="OrthoDB" id="5030973at2759"/>